<dbReference type="AlphaFoldDB" id="A0A1R3J3V2"/>
<keyword evidence="2" id="KW-1185">Reference proteome</keyword>
<sequence length="214" mass="25185">MEPSQLDSSSHPQFRQQIIQQFPFLQKRARIVLGPLLIKISAPRLERVELELCTRDYPNCDTESVRGSWSRQVVVSSPKLLSLCYKNDTWPVAISMVQYPVLDRIDIHLAEASSYTYRVRQELLKRFFEQVMLQAKSVYVWDLTNKTLEVKTFLGDDMVLARVYNKATKKKNEHYWWGADKENLQRFLEWIVRQLYIYHVSIIAKLPNSTEISS</sequence>
<gene>
    <name evidence="1" type="ORF">COLO4_19734</name>
</gene>
<protein>
    <submittedName>
        <fullName evidence="1">Uncharacterized protein</fullName>
    </submittedName>
</protein>
<dbReference type="EMBL" id="AWUE01016747">
    <property type="protein sequence ID" value="OMO89507.1"/>
    <property type="molecule type" value="Genomic_DNA"/>
</dbReference>
<comment type="caution">
    <text evidence="1">The sequence shown here is derived from an EMBL/GenBank/DDBJ whole genome shotgun (WGS) entry which is preliminary data.</text>
</comment>
<evidence type="ECO:0000313" key="1">
    <source>
        <dbReference type="EMBL" id="OMO89507.1"/>
    </source>
</evidence>
<evidence type="ECO:0000313" key="2">
    <source>
        <dbReference type="Proteomes" id="UP000187203"/>
    </source>
</evidence>
<organism evidence="1 2">
    <name type="scientific">Corchorus olitorius</name>
    <dbReference type="NCBI Taxonomy" id="93759"/>
    <lineage>
        <taxon>Eukaryota</taxon>
        <taxon>Viridiplantae</taxon>
        <taxon>Streptophyta</taxon>
        <taxon>Embryophyta</taxon>
        <taxon>Tracheophyta</taxon>
        <taxon>Spermatophyta</taxon>
        <taxon>Magnoliopsida</taxon>
        <taxon>eudicotyledons</taxon>
        <taxon>Gunneridae</taxon>
        <taxon>Pentapetalae</taxon>
        <taxon>rosids</taxon>
        <taxon>malvids</taxon>
        <taxon>Malvales</taxon>
        <taxon>Malvaceae</taxon>
        <taxon>Grewioideae</taxon>
        <taxon>Apeibeae</taxon>
        <taxon>Corchorus</taxon>
    </lineage>
</organism>
<accession>A0A1R3J3V2</accession>
<dbReference type="Proteomes" id="UP000187203">
    <property type="component" value="Unassembled WGS sequence"/>
</dbReference>
<proteinExistence type="predicted"/>
<name>A0A1R3J3V2_9ROSI</name>
<reference evidence="2" key="1">
    <citation type="submission" date="2013-09" db="EMBL/GenBank/DDBJ databases">
        <title>Corchorus olitorius genome sequencing.</title>
        <authorList>
            <person name="Alam M."/>
            <person name="Haque M.S."/>
            <person name="Islam M.S."/>
            <person name="Emdad E.M."/>
            <person name="Islam M.M."/>
            <person name="Ahmed B."/>
            <person name="Halim A."/>
            <person name="Hossen Q.M.M."/>
            <person name="Hossain M.Z."/>
            <person name="Ahmed R."/>
            <person name="Khan M.M."/>
            <person name="Islam R."/>
            <person name="Rashid M.M."/>
            <person name="Khan S.A."/>
            <person name="Rahman M.S."/>
            <person name="Alam M."/>
            <person name="Yahiya A.S."/>
            <person name="Khan M.S."/>
            <person name="Azam M.S."/>
            <person name="Haque T."/>
            <person name="Lashkar M.Z.H."/>
            <person name="Akhand A.I."/>
            <person name="Morshed G."/>
            <person name="Roy S."/>
            <person name="Uddin K.S."/>
            <person name="Rabeya T."/>
            <person name="Hossain A.S."/>
            <person name="Chowdhury A."/>
            <person name="Snigdha A.R."/>
            <person name="Mortoza M.S."/>
            <person name="Matin S.A."/>
            <person name="Hoque S.M.E."/>
            <person name="Islam M.K."/>
            <person name="Roy D.K."/>
            <person name="Haider R."/>
            <person name="Moosa M.M."/>
            <person name="Elias S.M."/>
            <person name="Hasan A.M."/>
            <person name="Jahan S."/>
            <person name="Shafiuddin M."/>
            <person name="Mahmood N."/>
            <person name="Shommy N.S."/>
        </authorList>
    </citation>
    <scope>NUCLEOTIDE SEQUENCE [LARGE SCALE GENOMIC DNA]</scope>
    <source>
        <strain evidence="2">cv. O-4</strain>
    </source>
</reference>